<keyword evidence="3" id="KW-1185">Reference proteome</keyword>
<organism evidence="2 3">
    <name type="scientific">Haloarcula mannanilytica</name>
    <dbReference type="NCBI Taxonomy" id="2509225"/>
    <lineage>
        <taxon>Archaea</taxon>
        <taxon>Methanobacteriati</taxon>
        <taxon>Methanobacteriota</taxon>
        <taxon>Stenosarchaea group</taxon>
        <taxon>Halobacteria</taxon>
        <taxon>Halobacteriales</taxon>
        <taxon>Haloarculaceae</taxon>
        <taxon>Haloarcula</taxon>
    </lineage>
</organism>
<gene>
    <name evidence="2" type="ORF">Harman_11880</name>
</gene>
<feature type="transmembrane region" description="Helical" evidence="1">
    <location>
        <begin position="6"/>
        <end position="26"/>
    </location>
</feature>
<dbReference type="Proteomes" id="UP000304382">
    <property type="component" value="Unassembled WGS sequence"/>
</dbReference>
<proteinExistence type="predicted"/>
<name>A0A4C2EKW3_9EURY</name>
<sequence>MVVADLLHSLGVSGSIVTIAVALVGLKHGREILALFGTLGLAARVAGVLLFVFVVVSSGLVPGLQISVDANLTVLGRLVADGFDLVADGLRVVLP</sequence>
<protein>
    <submittedName>
        <fullName evidence="2">Uncharacterized protein</fullName>
    </submittedName>
</protein>
<evidence type="ECO:0000313" key="2">
    <source>
        <dbReference type="EMBL" id="GCF13253.1"/>
    </source>
</evidence>
<keyword evidence="1" id="KW-0472">Membrane</keyword>
<keyword evidence="1" id="KW-1133">Transmembrane helix</keyword>
<keyword evidence="1" id="KW-0812">Transmembrane</keyword>
<evidence type="ECO:0000256" key="1">
    <source>
        <dbReference type="SAM" id="Phobius"/>
    </source>
</evidence>
<reference evidence="2 3" key="1">
    <citation type="submission" date="2019-02" db="EMBL/GenBank/DDBJ databases">
        <title>Haloarcula mannanilyticum sp. nov., a mannan degrading haloarchaeon isolated from commercial salt.</title>
        <authorList>
            <person name="Enomoto S."/>
            <person name="Shimane Y."/>
            <person name="Kamekura M."/>
            <person name="Ito T."/>
            <person name="Moriya O."/>
            <person name="Ihara K."/>
            <person name="Takahashi-Ando N."/>
            <person name="Fukushima Y."/>
            <person name="Yoshida Y."/>
            <person name="Usama R."/>
            <person name="Takai K."/>
            <person name="Minegishi H."/>
        </authorList>
    </citation>
    <scope>NUCLEOTIDE SEQUENCE [LARGE SCALE GENOMIC DNA]</scope>
    <source>
        <strain evidence="2 3">MD130-1</strain>
    </source>
</reference>
<evidence type="ECO:0000313" key="3">
    <source>
        <dbReference type="Proteomes" id="UP000304382"/>
    </source>
</evidence>
<dbReference type="RefSeq" id="WP_137682879.1">
    <property type="nucleotide sequence ID" value="NZ_BIXZ01000001.1"/>
</dbReference>
<feature type="transmembrane region" description="Helical" evidence="1">
    <location>
        <begin position="33"/>
        <end position="56"/>
    </location>
</feature>
<dbReference type="EMBL" id="BIXZ01000001">
    <property type="protein sequence ID" value="GCF13253.1"/>
    <property type="molecule type" value="Genomic_DNA"/>
</dbReference>
<comment type="caution">
    <text evidence="2">The sequence shown here is derived from an EMBL/GenBank/DDBJ whole genome shotgun (WGS) entry which is preliminary data.</text>
</comment>
<dbReference type="AlphaFoldDB" id="A0A4C2EKW3"/>
<accession>A0A4C2EKW3</accession>